<keyword evidence="6" id="KW-0677">Repeat</keyword>
<dbReference type="GO" id="GO:0008808">
    <property type="term" value="F:cardiolipin synthase activity"/>
    <property type="evidence" value="ECO:0007669"/>
    <property type="project" value="UniProtKB-UniRule"/>
</dbReference>
<dbReference type="PROSITE" id="PS50035">
    <property type="entry name" value="PLD"/>
    <property type="match status" value="2"/>
</dbReference>
<dbReference type="NCBIfam" id="TIGR04265">
    <property type="entry name" value="bac_cardiolipin"/>
    <property type="match status" value="1"/>
</dbReference>
<evidence type="ECO:0000256" key="13">
    <source>
        <dbReference type="SAM" id="Phobius"/>
    </source>
</evidence>
<evidence type="ECO:0000256" key="4">
    <source>
        <dbReference type="ARBA" id="ARBA00022679"/>
    </source>
</evidence>
<dbReference type="RefSeq" id="WP_184018845.1">
    <property type="nucleotide sequence ID" value="NZ_JACHFD010000010.1"/>
</dbReference>
<dbReference type="EMBL" id="JACHFD010000010">
    <property type="protein sequence ID" value="MBB5352097.1"/>
    <property type="molecule type" value="Genomic_DNA"/>
</dbReference>
<dbReference type="InterPro" id="IPR025202">
    <property type="entry name" value="PLD-like_dom"/>
</dbReference>
<dbReference type="PANTHER" id="PTHR21248:SF22">
    <property type="entry name" value="PHOSPHOLIPASE D"/>
    <property type="match status" value="1"/>
</dbReference>
<evidence type="ECO:0000256" key="3">
    <source>
        <dbReference type="ARBA" id="ARBA00022516"/>
    </source>
</evidence>
<organism evidence="15 16">
    <name type="scientific">Haloferula luteola</name>
    <dbReference type="NCBI Taxonomy" id="595692"/>
    <lineage>
        <taxon>Bacteria</taxon>
        <taxon>Pseudomonadati</taxon>
        <taxon>Verrucomicrobiota</taxon>
        <taxon>Verrucomicrobiia</taxon>
        <taxon>Verrucomicrobiales</taxon>
        <taxon>Verrucomicrobiaceae</taxon>
        <taxon>Haloferula</taxon>
    </lineage>
</organism>
<dbReference type="CDD" id="cd09152">
    <property type="entry name" value="PLDc_EcCLS_like_1"/>
    <property type="match status" value="1"/>
</dbReference>
<dbReference type="AlphaFoldDB" id="A0A840V169"/>
<dbReference type="Pfam" id="PF13091">
    <property type="entry name" value="PLDc_2"/>
    <property type="match status" value="2"/>
</dbReference>
<evidence type="ECO:0000259" key="14">
    <source>
        <dbReference type="PROSITE" id="PS50035"/>
    </source>
</evidence>
<evidence type="ECO:0000256" key="5">
    <source>
        <dbReference type="ARBA" id="ARBA00022692"/>
    </source>
</evidence>
<dbReference type="GO" id="GO:0005886">
    <property type="term" value="C:plasma membrane"/>
    <property type="evidence" value="ECO:0007669"/>
    <property type="project" value="UniProtKB-SubCell"/>
</dbReference>
<feature type="transmembrane region" description="Helical" evidence="13">
    <location>
        <begin position="39"/>
        <end position="58"/>
    </location>
</feature>
<feature type="domain" description="PLD phosphodiesterase" evidence="14">
    <location>
        <begin position="221"/>
        <end position="248"/>
    </location>
</feature>
<proteinExistence type="predicted"/>
<dbReference type="InterPro" id="IPR027379">
    <property type="entry name" value="CLS_N"/>
</dbReference>
<evidence type="ECO:0000256" key="12">
    <source>
        <dbReference type="NCBIfam" id="TIGR04265"/>
    </source>
</evidence>
<evidence type="ECO:0000256" key="1">
    <source>
        <dbReference type="ARBA" id="ARBA00004651"/>
    </source>
</evidence>
<name>A0A840V169_9BACT</name>
<dbReference type="SUPFAM" id="SSF56024">
    <property type="entry name" value="Phospholipase D/nuclease"/>
    <property type="match status" value="2"/>
</dbReference>
<evidence type="ECO:0000256" key="6">
    <source>
        <dbReference type="ARBA" id="ARBA00022737"/>
    </source>
</evidence>
<protein>
    <recommendedName>
        <fullName evidence="12">Cardiolipin synthase</fullName>
        <ecNumber evidence="12">2.7.8.-</ecNumber>
    </recommendedName>
</protein>
<dbReference type="InterPro" id="IPR022924">
    <property type="entry name" value="Cardiolipin_synthase"/>
</dbReference>
<dbReference type="SMART" id="SM00155">
    <property type="entry name" value="PLDc"/>
    <property type="match status" value="2"/>
</dbReference>
<evidence type="ECO:0000256" key="10">
    <source>
        <dbReference type="ARBA" id="ARBA00023209"/>
    </source>
</evidence>
<evidence type="ECO:0000313" key="16">
    <source>
        <dbReference type="Proteomes" id="UP000557717"/>
    </source>
</evidence>
<evidence type="ECO:0000256" key="2">
    <source>
        <dbReference type="ARBA" id="ARBA00022475"/>
    </source>
</evidence>
<keyword evidence="16" id="KW-1185">Reference proteome</keyword>
<gene>
    <name evidence="15" type="ORF">HNR46_002338</name>
</gene>
<keyword evidence="9 13" id="KW-0472">Membrane</keyword>
<dbReference type="EC" id="2.7.8.-" evidence="12"/>
<dbReference type="Pfam" id="PF13396">
    <property type="entry name" value="PLDc_N"/>
    <property type="match status" value="1"/>
</dbReference>
<sequence>MNESHFFTLLWTGLIFVLHLAVAARAVLRPHREPASRMAWIVVILSVPLLGVIAYLLLGETNIGKRRAHAALQAIAQIPPITETPGWDAVAALSSVPDDYDHLFRVGHSVNGFAPVGGNLATLTKDSDAAIDAIIADIDAATSTVHLLYYIWLADHNGLKMVEALRRAASRGVTCRAMADGLGSRAMIDSPHWQSMKEAGVHLAVALPIGNLFVRALKGRIDLRNHRKITVIDNRITYCGSQNCADPAFLVKARYAPWVDILLRFEGPIVRQNQRLFAADWMAEVDEDLSDLLLAPIDPPSSHGFPAQVIGTGPTIRNSAMPEVFESLIYGARKHLFITTPYYVPDESMQEALCACARRGVETTIIFPARNDSFVVGAASRSYYRDLLEAGVRIHEYHGGLLHAKTLTLDGEVTLIGSANMDRRSFDLNYENNILLHDPSTTAALRARQEAFLAESRPVTLEAVNTWPIGIRFRNNLIAMIGPVL</sequence>
<keyword evidence="3" id="KW-0444">Lipid biosynthesis</keyword>
<keyword evidence="2" id="KW-1003">Cell membrane</keyword>
<evidence type="ECO:0000256" key="11">
    <source>
        <dbReference type="ARBA" id="ARBA00023264"/>
    </source>
</evidence>
<comment type="caution">
    <text evidence="15">The sequence shown here is derived from an EMBL/GenBank/DDBJ whole genome shotgun (WGS) entry which is preliminary data.</text>
</comment>
<keyword evidence="11" id="KW-1208">Phospholipid metabolism</keyword>
<keyword evidence="8" id="KW-0443">Lipid metabolism</keyword>
<dbReference type="GO" id="GO:0032049">
    <property type="term" value="P:cardiolipin biosynthetic process"/>
    <property type="evidence" value="ECO:0007669"/>
    <property type="project" value="UniProtKB-UniRule"/>
</dbReference>
<dbReference type="PANTHER" id="PTHR21248">
    <property type="entry name" value="CARDIOLIPIN SYNTHASE"/>
    <property type="match status" value="1"/>
</dbReference>
<dbReference type="CDD" id="cd09158">
    <property type="entry name" value="PLDc_EcCLS_like_2"/>
    <property type="match status" value="1"/>
</dbReference>
<keyword evidence="4 15" id="KW-0808">Transferase</keyword>
<evidence type="ECO:0000256" key="7">
    <source>
        <dbReference type="ARBA" id="ARBA00022989"/>
    </source>
</evidence>
<feature type="domain" description="PLD phosphodiesterase" evidence="14">
    <location>
        <begin position="398"/>
        <end position="425"/>
    </location>
</feature>
<dbReference type="Gene3D" id="3.30.870.10">
    <property type="entry name" value="Endonuclease Chain A"/>
    <property type="match status" value="2"/>
</dbReference>
<evidence type="ECO:0000256" key="9">
    <source>
        <dbReference type="ARBA" id="ARBA00023136"/>
    </source>
</evidence>
<keyword evidence="10" id="KW-0594">Phospholipid biosynthesis</keyword>
<evidence type="ECO:0000256" key="8">
    <source>
        <dbReference type="ARBA" id="ARBA00023098"/>
    </source>
</evidence>
<comment type="subcellular location">
    <subcellularLocation>
        <location evidence="1">Cell membrane</location>
        <topology evidence="1">Multi-pass membrane protein</topology>
    </subcellularLocation>
</comment>
<reference evidence="15 16" key="1">
    <citation type="submission" date="2020-08" db="EMBL/GenBank/DDBJ databases">
        <title>Genomic Encyclopedia of Type Strains, Phase IV (KMG-IV): sequencing the most valuable type-strain genomes for metagenomic binning, comparative biology and taxonomic classification.</title>
        <authorList>
            <person name="Goeker M."/>
        </authorList>
    </citation>
    <scope>NUCLEOTIDE SEQUENCE [LARGE SCALE GENOMIC DNA]</scope>
    <source>
        <strain evidence="15 16">YC6886</strain>
    </source>
</reference>
<dbReference type="InterPro" id="IPR001736">
    <property type="entry name" value="PLipase_D/transphosphatidylase"/>
</dbReference>
<keyword evidence="7 13" id="KW-1133">Transmembrane helix</keyword>
<keyword evidence="5 13" id="KW-0812">Transmembrane</keyword>
<dbReference type="Proteomes" id="UP000557717">
    <property type="component" value="Unassembled WGS sequence"/>
</dbReference>
<accession>A0A840V169</accession>
<evidence type="ECO:0000313" key="15">
    <source>
        <dbReference type="EMBL" id="MBB5352097.1"/>
    </source>
</evidence>